<name>M9MIE3_PSEA3</name>
<accession>M9MIE3</accession>
<dbReference type="AlphaFoldDB" id="M9MIE3"/>
<feature type="compositionally biased region" description="Polar residues" evidence="1">
    <location>
        <begin position="10"/>
        <end position="21"/>
    </location>
</feature>
<evidence type="ECO:0000313" key="3">
    <source>
        <dbReference type="Proteomes" id="UP000011976"/>
    </source>
</evidence>
<reference evidence="3" key="1">
    <citation type="journal article" date="2013" name="Genome Announc.">
        <title>Genome sequence of the basidiomycetous yeast Pseudozyma antarctica T-34, a producer of the glycolipid biosurfactants mannosylerythritol lipids.</title>
        <authorList>
            <person name="Morita T."/>
            <person name="Koike H."/>
            <person name="Koyama Y."/>
            <person name="Hagiwara H."/>
            <person name="Ito E."/>
            <person name="Fukuoka T."/>
            <person name="Imura T."/>
            <person name="Machida M."/>
            <person name="Kitamoto D."/>
        </authorList>
    </citation>
    <scope>NUCLEOTIDE SEQUENCE [LARGE SCALE GENOMIC DNA]</scope>
    <source>
        <strain evidence="3">T-34</strain>
    </source>
</reference>
<dbReference type="Proteomes" id="UP000011976">
    <property type="component" value="Unassembled WGS sequence"/>
</dbReference>
<evidence type="ECO:0000313" key="2">
    <source>
        <dbReference type="EMBL" id="GAC76912.1"/>
    </source>
</evidence>
<sequence>MATHRPRSNKPATNGASASSKRSWVLLSALLGGLQNRIRCR</sequence>
<dbReference type="EMBL" id="DF196788">
    <property type="protein sequence ID" value="GAC76912.1"/>
    <property type="molecule type" value="Genomic_DNA"/>
</dbReference>
<evidence type="ECO:0000256" key="1">
    <source>
        <dbReference type="SAM" id="MobiDB-lite"/>
    </source>
</evidence>
<proteinExistence type="predicted"/>
<feature type="region of interest" description="Disordered" evidence="1">
    <location>
        <begin position="1"/>
        <end position="21"/>
    </location>
</feature>
<feature type="non-terminal residue" evidence="2">
    <location>
        <position position="41"/>
    </location>
</feature>
<gene>
    <name evidence="2" type="ORF">PANT_22d00251</name>
</gene>
<organism evidence="2 3">
    <name type="scientific">Pseudozyma antarctica (strain T-34)</name>
    <name type="common">Yeast</name>
    <name type="synonym">Candida antarctica</name>
    <dbReference type="NCBI Taxonomy" id="1151754"/>
    <lineage>
        <taxon>Eukaryota</taxon>
        <taxon>Fungi</taxon>
        <taxon>Dikarya</taxon>
        <taxon>Basidiomycota</taxon>
        <taxon>Ustilaginomycotina</taxon>
        <taxon>Ustilaginomycetes</taxon>
        <taxon>Ustilaginales</taxon>
        <taxon>Ustilaginaceae</taxon>
        <taxon>Moesziomyces</taxon>
    </lineage>
</organism>
<protein>
    <submittedName>
        <fullName evidence="2">Uncharacterized protein</fullName>
    </submittedName>
</protein>